<keyword evidence="2" id="KW-0732">Signal</keyword>
<dbReference type="KEGG" id="epl:P4G45_01920"/>
<dbReference type="AlphaFoldDB" id="A0AAU7CZ71"/>
<dbReference type="RefSeq" id="WP_348268012.1">
    <property type="nucleotide sequence ID" value="NZ_CP121194.1"/>
</dbReference>
<proteinExistence type="predicted"/>
<sequence length="163" mass="17347">MTKLFLAAALLLFVFTPFARAKSNRSSFGSDITVVEGESADNIACAFCSVHIQGDAQGNVAVLFGSVTVAPTHNISGNVAIFGGDLNLNDEAVVGGNVAIMAGNANLASTATIHGARTVLPGRLWLLLPFTPLFIFIGIIWLIVYLVCRNRYQFPVYPNGRGF</sequence>
<organism evidence="3">
    <name type="scientific">Edaphobacter paludis</name>
    <dbReference type="NCBI Taxonomy" id="3035702"/>
    <lineage>
        <taxon>Bacteria</taxon>
        <taxon>Pseudomonadati</taxon>
        <taxon>Acidobacteriota</taxon>
        <taxon>Terriglobia</taxon>
        <taxon>Terriglobales</taxon>
        <taxon>Acidobacteriaceae</taxon>
        <taxon>Edaphobacter</taxon>
    </lineage>
</organism>
<dbReference type="EMBL" id="CP121194">
    <property type="protein sequence ID" value="XBH10506.1"/>
    <property type="molecule type" value="Genomic_DNA"/>
</dbReference>
<evidence type="ECO:0000313" key="4">
    <source>
        <dbReference type="EMBL" id="XBH13935.1"/>
    </source>
</evidence>
<evidence type="ECO:0008006" key="5">
    <source>
        <dbReference type="Google" id="ProtNLM"/>
    </source>
</evidence>
<evidence type="ECO:0000256" key="1">
    <source>
        <dbReference type="SAM" id="Phobius"/>
    </source>
</evidence>
<name>A0AAU7CZ71_9BACT</name>
<keyword evidence="1" id="KW-1133">Transmembrane helix</keyword>
<evidence type="ECO:0000313" key="3">
    <source>
        <dbReference type="EMBL" id="XBH10506.1"/>
    </source>
</evidence>
<feature type="chain" id="PRO_5043288431" description="Polymer-forming cytoskeletal protein" evidence="2">
    <location>
        <begin position="22"/>
        <end position="163"/>
    </location>
</feature>
<protein>
    <recommendedName>
        <fullName evidence="5">Polymer-forming cytoskeletal protein</fullName>
    </recommendedName>
</protein>
<keyword evidence="1" id="KW-0812">Transmembrane</keyword>
<feature type="transmembrane region" description="Helical" evidence="1">
    <location>
        <begin position="124"/>
        <end position="148"/>
    </location>
</feature>
<keyword evidence="1" id="KW-0472">Membrane</keyword>
<accession>A0AAU7CZ71</accession>
<evidence type="ECO:0000256" key="2">
    <source>
        <dbReference type="SAM" id="SignalP"/>
    </source>
</evidence>
<gene>
    <name evidence="3" type="ORF">P4G45_01920</name>
    <name evidence="4" type="ORF">P8936_01890</name>
</gene>
<dbReference type="EMBL" id="CP121195">
    <property type="protein sequence ID" value="XBH13935.1"/>
    <property type="molecule type" value="Genomic_DNA"/>
</dbReference>
<reference evidence="3" key="1">
    <citation type="submission" date="2023-03" db="EMBL/GenBank/DDBJ databases">
        <title>Edaphobacter sp.</title>
        <authorList>
            <person name="Huber K.J."/>
            <person name="Papendorf J."/>
            <person name="Pilke C."/>
            <person name="Bunk B."/>
            <person name="Sproeer C."/>
            <person name="Pester M."/>
        </authorList>
    </citation>
    <scope>NUCLEOTIDE SEQUENCE</scope>
    <source>
        <strain evidence="3">DSM 109919</strain>
        <strain evidence="4">DSM 109920</strain>
    </source>
</reference>
<feature type="signal peptide" evidence="2">
    <location>
        <begin position="1"/>
        <end position="21"/>
    </location>
</feature>
<accession>A0AAU7D9C2</accession>